<dbReference type="EMBL" id="CP009528">
    <property type="protein sequence ID" value="AKB55741.1"/>
    <property type="molecule type" value="Genomic_DNA"/>
</dbReference>
<dbReference type="Proteomes" id="UP000033033">
    <property type="component" value="Chromosome"/>
</dbReference>
<organism evidence="4 5">
    <name type="scientific">Methanosarcina barkeri MS</name>
    <dbReference type="NCBI Taxonomy" id="1434108"/>
    <lineage>
        <taxon>Archaea</taxon>
        <taxon>Methanobacteriati</taxon>
        <taxon>Methanobacteriota</taxon>
        <taxon>Stenosarchaea group</taxon>
        <taxon>Methanomicrobia</taxon>
        <taxon>Methanosarcinales</taxon>
        <taxon>Methanosarcinaceae</taxon>
        <taxon>Methanosarcina</taxon>
    </lineage>
</organism>
<keyword evidence="2" id="KW-0472">Membrane</keyword>
<accession>A0A0E3LP17</accession>
<reference evidence="4 5" key="1">
    <citation type="submission" date="2014-07" db="EMBL/GenBank/DDBJ databases">
        <title>Methanogenic archaea and the global carbon cycle.</title>
        <authorList>
            <person name="Henriksen J.R."/>
            <person name="Luke J."/>
            <person name="Reinhart S."/>
            <person name="Benedict M.N."/>
            <person name="Youngblut N.D."/>
            <person name="Metcalf M.E."/>
            <person name="Whitaker R.J."/>
            <person name="Metcalf W.W."/>
        </authorList>
    </citation>
    <scope>NUCLEOTIDE SEQUENCE [LARGE SCALE GENOMIC DNA]</scope>
    <source>
        <strain evidence="4 5">MS</strain>
    </source>
</reference>
<proteinExistence type="predicted"/>
<evidence type="ECO:0000256" key="1">
    <source>
        <dbReference type="ARBA" id="ARBA00022729"/>
    </source>
</evidence>
<dbReference type="HOGENOM" id="CLU_009318_2_2_2"/>
<dbReference type="InterPro" id="IPR011964">
    <property type="entry name" value="YVTN_b-propeller_repeat"/>
</dbReference>
<dbReference type="Gene3D" id="2.130.10.10">
    <property type="entry name" value="YVTN repeat-like/Quinoprotein amine dehydrogenase"/>
    <property type="match status" value="3"/>
</dbReference>
<evidence type="ECO:0000313" key="4">
    <source>
        <dbReference type="EMBL" id="AKB55741.1"/>
    </source>
</evidence>
<evidence type="ECO:0000313" key="5">
    <source>
        <dbReference type="Proteomes" id="UP000033033"/>
    </source>
</evidence>
<dbReference type="PATRIC" id="fig|1434108.4.peg.3507"/>
<evidence type="ECO:0000256" key="2">
    <source>
        <dbReference type="SAM" id="Phobius"/>
    </source>
</evidence>
<dbReference type="STRING" id="1434108.MSBRM_2743"/>
<keyword evidence="2" id="KW-1133">Transmembrane helix</keyword>
<dbReference type="NCBIfam" id="TIGR02276">
    <property type="entry name" value="beta_rpt_yvtn"/>
    <property type="match status" value="5"/>
</dbReference>
<dbReference type="InterPro" id="IPR011045">
    <property type="entry name" value="N2O_reductase_N"/>
</dbReference>
<dbReference type="PANTHER" id="PTHR47197">
    <property type="entry name" value="PROTEIN NIRF"/>
    <property type="match status" value="1"/>
</dbReference>
<dbReference type="GeneID" id="24846053"/>
<dbReference type="KEGG" id="mby:MSBRM_2743"/>
<dbReference type="Pfam" id="PF21783">
    <property type="entry name" value="YNCE"/>
    <property type="match status" value="1"/>
</dbReference>
<dbReference type="RefSeq" id="WP_052712909.1">
    <property type="nucleotide sequence ID" value="NZ_CP009528.1"/>
</dbReference>
<keyword evidence="1" id="KW-0732">Signal</keyword>
<dbReference type="AlphaFoldDB" id="A0A0E3LP17"/>
<dbReference type="InterPro" id="IPR051200">
    <property type="entry name" value="Host-pathogen_enzymatic-act"/>
</dbReference>
<evidence type="ECO:0000259" key="3">
    <source>
        <dbReference type="Pfam" id="PF21783"/>
    </source>
</evidence>
<feature type="transmembrane region" description="Helical" evidence="2">
    <location>
        <begin position="12"/>
        <end position="38"/>
    </location>
</feature>
<keyword evidence="5" id="KW-1185">Reference proteome</keyword>
<dbReference type="InterPro" id="IPR015943">
    <property type="entry name" value="WD40/YVTN_repeat-like_dom_sf"/>
</dbReference>
<dbReference type="InterPro" id="IPR048433">
    <property type="entry name" value="YNCE-like_beta-prop"/>
</dbReference>
<keyword evidence="2" id="KW-0812">Transmembrane</keyword>
<sequence>MKEMKRAETRCGYIFILEIMVLAFLMLVSIAGATPFAYITNYGNDDVSEIDTVSVIDTATNTFITTIDVGRGPTGVAITPDGSKVYVLNSFDSTVSVIDTTTNKVIATVDVENGPIGVAVSPDGTKVYVTQCRDEDGNTAISIIDTAKNKVTDTINIGHYDSLGDIAVTPDGKRVYVLAEGGPTSVIDTATNTIIATVNVGSYPGGIVITPDGKKAYVANGYNNVSVIDTATNIVVATVSDRIGSVSGIAVAPNGSKVYVANYGYGANNIYDGGGNISVIDTLTNKVTVMVPLGKYTYGVAITPDGTKLYVANDYSNVSVIDTSTNKVTSTVNIGTRHLGIAIGNKKVQNVSHTTPSEFNSLLVVILILYIWRKSTKI</sequence>
<feature type="domain" description="YNCE-like beta-propeller" evidence="3">
    <location>
        <begin position="49"/>
        <end position="131"/>
    </location>
</feature>
<dbReference type="SUPFAM" id="SSF50974">
    <property type="entry name" value="Nitrous oxide reductase, N-terminal domain"/>
    <property type="match status" value="1"/>
</dbReference>
<name>A0A0E3LP17_METBA</name>
<gene>
    <name evidence="4" type="ORF">MSBRM_2743</name>
</gene>
<dbReference type="PANTHER" id="PTHR47197:SF3">
    <property type="entry name" value="DIHYDRO-HEME D1 DEHYDROGENASE"/>
    <property type="match status" value="1"/>
</dbReference>
<protein>
    <recommendedName>
        <fullName evidence="3">YNCE-like beta-propeller domain-containing protein</fullName>
    </recommendedName>
</protein>